<comment type="caution">
    <text evidence="12">The sequence shown here is derived from an EMBL/GenBank/DDBJ whole genome shotgun (WGS) entry which is preliminary data.</text>
</comment>
<evidence type="ECO:0000256" key="7">
    <source>
        <dbReference type="ARBA" id="ARBA00023136"/>
    </source>
</evidence>
<evidence type="ECO:0000256" key="2">
    <source>
        <dbReference type="ARBA" id="ARBA00011131"/>
    </source>
</evidence>
<organism evidence="12 13">
    <name type="scientific">Paenibacillus segetis</name>
    <dbReference type="NCBI Taxonomy" id="1325360"/>
    <lineage>
        <taxon>Bacteria</taxon>
        <taxon>Bacillati</taxon>
        <taxon>Bacillota</taxon>
        <taxon>Bacilli</taxon>
        <taxon>Bacillales</taxon>
        <taxon>Paenibacillaceae</taxon>
        <taxon>Paenibacillus</taxon>
    </lineage>
</organism>
<comment type="subcellular location">
    <subcellularLocation>
        <location evidence="1">Cell membrane</location>
        <topology evidence="1">Peripheral membrane protein</topology>
    </subcellularLocation>
</comment>
<dbReference type="GO" id="GO:0005524">
    <property type="term" value="F:ATP binding"/>
    <property type="evidence" value="ECO:0007669"/>
    <property type="project" value="UniProtKB-KW"/>
</dbReference>
<dbReference type="CDD" id="cd03255">
    <property type="entry name" value="ABC_MJ0796_LolCDE_FtsE"/>
    <property type="match status" value="1"/>
</dbReference>
<evidence type="ECO:0000256" key="4">
    <source>
        <dbReference type="ARBA" id="ARBA00022475"/>
    </source>
</evidence>
<evidence type="ECO:0000256" key="1">
    <source>
        <dbReference type="ARBA" id="ARBA00004202"/>
    </source>
</evidence>
<dbReference type="PANTHER" id="PTHR24220">
    <property type="entry name" value="IMPORT ATP-BINDING PROTEIN"/>
    <property type="match status" value="1"/>
</dbReference>
<dbReference type="InterPro" id="IPR027417">
    <property type="entry name" value="P-loop_NTPase"/>
</dbReference>
<dbReference type="InterPro" id="IPR003593">
    <property type="entry name" value="AAA+_ATPase"/>
</dbReference>
<name>A0ABQ1YFM9_9BACL</name>
<dbReference type="InterPro" id="IPR003439">
    <property type="entry name" value="ABC_transporter-like_ATP-bd"/>
</dbReference>
<feature type="domain" description="ABC transporter" evidence="11">
    <location>
        <begin position="5"/>
        <end position="223"/>
    </location>
</feature>
<keyword evidence="5" id="KW-0547">Nucleotide-binding</keyword>
<evidence type="ECO:0000256" key="6">
    <source>
        <dbReference type="ARBA" id="ARBA00022840"/>
    </source>
</evidence>
<dbReference type="InterPro" id="IPR017911">
    <property type="entry name" value="MacB-like_ATP-bd"/>
</dbReference>
<dbReference type="SUPFAM" id="SSF52540">
    <property type="entry name" value="P-loop containing nucleoside triphosphate hydrolases"/>
    <property type="match status" value="1"/>
</dbReference>
<evidence type="ECO:0000313" key="12">
    <source>
        <dbReference type="EMBL" id="GGH24391.1"/>
    </source>
</evidence>
<gene>
    <name evidence="12" type="ORF">GCM10008013_24110</name>
</gene>
<dbReference type="InterPro" id="IPR015854">
    <property type="entry name" value="ABC_transpr_LolD-like"/>
</dbReference>
<evidence type="ECO:0000256" key="5">
    <source>
        <dbReference type="ARBA" id="ARBA00022741"/>
    </source>
</evidence>
<dbReference type="Gene3D" id="3.40.50.300">
    <property type="entry name" value="P-loop containing nucleotide triphosphate hydrolases"/>
    <property type="match status" value="1"/>
</dbReference>
<reference evidence="13" key="1">
    <citation type="journal article" date="2019" name="Int. J. Syst. Evol. Microbiol.">
        <title>The Global Catalogue of Microorganisms (GCM) 10K type strain sequencing project: providing services to taxonomists for standard genome sequencing and annotation.</title>
        <authorList>
            <consortium name="The Broad Institute Genomics Platform"/>
            <consortium name="The Broad Institute Genome Sequencing Center for Infectious Disease"/>
            <person name="Wu L."/>
            <person name="Ma J."/>
        </authorList>
    </citation>
    <scope>NUCLEOTIDE SEQUENCE [LARGE SCALE GENOMIC DNA]</scope>
    <source>
        <strain evidence="13">CGMCC 1.12769</strain>
    </source>
</reference>
<keyword evidence="3" id="KW-0813">Transport</keyword>
<accession>A0ABQ1YFM9</accession>
<keyword evidence="6 12" id="KW-0067">ATP-binding</keyword>
<evidence type="ECO:0000313" key="13">
    <source>
        <dbReference type="Proteomes" id="UP000659344"/>
    </source>
</evidence>
<evidence type="ECO:0000256" key="9">
    <source>
        <dbReference type="ARBA" id="ARBA00024432"/>
    </source>
</evidence>
<sequence>MSAKLIMNQVTKTFGDGDLNVSILNQLNLEVNEGEFIAVLGPSGSGKSTFLSTAGALLSPTSGEIVLDGESLTGKSKQELTSIRLHKIGFMFQSANLLPYLKVQEQLLYVASLTGMHAKEAKDRAAQLLKRLDIWDRRNYYPEKLSGGEKQRVAIARAWMNNPAILLADEPTASLDFKRGRQVVQMIADEVKAEGKSAVMVTHDERMLEWCDRVLHLKDGVLV</sequence>
<comment type="function">
    <text evidence="10">Part of the ABC transporter complex hrt involved in hemin import. Responsible for energy coupling to the transport system.</text>
</comment>
<dbReference type="Proteomes" id="UP000659344">
    <property type="component" value="Unassembled WGS sequence"/>
</dbReference>
<evidence type="ECO:0000256" key="3">
    <source>
        <dbReference type="ARBA" id="ARBA00022448"/>
    </source>
</evidence>
<protein>
    <recommendedName>
        <fullName evidence="9">Putative hemin import ATP-binding protein HrtA</fullName>
    </recommendedName>
</protein>
<dbReference type="SMART" id="SM00382">
    <property type="entry name" value="AAA"/>
    <property type="match status" value="1"/>
</dbReference>
<comment type="subunit">
    <text evidence="2">The complex is composed of two ATP-binding proteins (HrtA), two transmembrane proteins (HrtB) and a solute-binding protein.</text>
</comment>
<dbReference type="InterPro" id="IPR017871">
    <property type="entry name" value="ABC_transporter-like_CS"/>
</dbReference>
<keyword evidence="7" id="KW-0472">Membrane</keyword>
<dbReference type="EMBL" id="BMFT01000001">
    <property type="protein sequence ID" value="GGH24391.1"/>
    <property type="molecule type" value="Genomic_DNA"/>
</dbReference>
<dbReference type="PANTHER" id="PTHR24220:SF666">
    <property type="entry name" value="HEMIN IMPORT ATP-BINDING PROTEIN HRTA-RELATED"/>
    <property type="match status" value="1"/>
</dbReference>
<dbReference type="RefSeq" id="WP_188538986.1">
    <property type="nucleotide sequence ID" value="NZ_BMFT01000001.1"/>
</dbReference>
<keyword evidence="13" id="KW-1185">Reference proteome</keyword>
<dbReference type="Pfam" id="PF00005">
    <property type="entry name" value="ABC_tran"/>
    <property type="match status" value="1"/>
</dbReference>
<evidence type="ECO:0000256" key="8">
    <source>
        <dbReference type="ARBA" id="ARBA00024359"/>
    </source>
</evidence>
<evidence type="ECO:0000256" key="10">
    <source>
        <dbReference type="ARBA" id="ARBA00024721"/>
    </source>
</evidence>
<keyword evidence="4" id="KW-1003">Cell membrane</keyword>
<comment type="similarity">
    <text evidence="8">Belongs to the ABC transporter superfamily. HrtA family.</text>
</comment>
<dbReference type="PROSITE" id="PS50893">
    <property type="entry name" value="ABC_TRANSPORTER_2"/>
    <property type="match status" value="1"/>
</dbReference>
<proteinExistence type="inferred from homology"/>
<evidence type="ECO:0000259" key="11">
    <source>
        <dbReference type="PROSITE" id="PS50893"/>
    </source>
</evidence>
<dbReference type="PROSITE" id="PS00211">
    <property type="entry name" value="ABC_TRANSPORTER_1"/>
    <property type="match status" value="1"/>
</dbReference>